<evidence type="ECO:0000259" key="6">
    <source>
        <dbReference type="PROSITE" id="PS50045"/>
    </source>
</evidence>
<dbReference type="PANTHER" id="PTHR32071">
    <property type="entry name" value="TRANSCRIPTIONAL REGULATORY PROTEIN"/>
    <property type="match status" value="1"/>
</dbReference>
<keyword evidence="5" id="KW-0804">Transcription</keyword>
<dbReference type="Pfam" id="PF25601">
    <property type="entry name" value="AAA_lid_14"/>
    <property type="match status" value="1"/>
</dbReference>
<dbReference type="EMBL" id="NEVU01000001">
    <property type="protein sequence ID" value="OZI77873.1"/>
    <property type="molecule type" value="Genomic_DNA"/>
</dbReference>
<dbReference type="GO" id="GO:0005524">
    <property type="term" value="F:ATP binding"/>
    <property type="evidence" value="ECO:0007669"/>
    <property type="project" value="UniProtKB-KW"/>
</dbReference>
<keyword evidence="8" id="KW-1185">Reference proteome</keyword>
<dbReference type="AlphaFoldDB" id="A0A261VX53"/>
<gene>
    <name evidence="7" type="ORF">CAL22_04925</name>
</gene>
<dbReference type="PRINTS" id="PR01590">
    <property type="entry name" value="HTHFIS"/>
</dbReference>
<feature type="domain" description="Sigma-54 factor interaction" evidence="6">
    <location>
        <begin position="291"/>
        <end position="514"/>
    </location>
</feature>
<dbReference type="Pfam" id="PF00158">
    <property type="entry name" value="Sigma54_activat"/>
    <property type="match status" value="1"/>
</dbReference>
<evidence type="ECO:0000256" key="5">
    <source>
        <dbReference type="ARBA" id="ARBA00023163"/>
    </source>
</evidence>
<dbReference type="SUPFAM" id="SSF52540">
    <property type="entry name" value="P-loop containing nucleoside triphosphate hydrolases"/>
    <property type="match status" value="1"/>
</dbReference>
<dbReference type="PANTHER" id="PTHR32071:SF77">
    <property type="entry name" value="TRANSCRIPTIONAL REGULATORY PROTEIN"/>
    <property type="match status" value="1"/>
</dbReference>
<organism evidence="7 8">
    <name type="scientific">Bordetella genomosp. 12</name>
    <dbReference type="NCBI Taxonomy" id="463035"/>
    <lineage>
        <taxon>Bacteria</taxon>
        <taxon>Pseudomonadati</taxon>
        <taxon>Pseudomonadota</taxon>
        <taxon>Betaproteobacteria</taxon>
        <taxon>Burkholderiales</taxon>
        <taxon>Alcaligenaceae</taxon>
        <taxon>Bordetella</taxon>
    </lineage>
</organism>
<dbReference type="InterPro" id="IPR058031">
    <property type="entry name" value="AAA_lid_NorR"/>
</dbReference>
<evidence type="ECO:0000256" key="4">
    <source>
        <dbReference type="ARBA" id="ARBA00023125"/>
    </source>
</evidence>
<dbReference type="InterPro" id="IPR025662">
    <property type="entry name" value="Sigma_54_int_dom_ATP-bd_1"/>
</dbReference>
<dbReference type="RefSeq" id="WP_094810846.1">
    <property type="nucleotide sequence ID" value="NZ_NEVU01000001.1"/>
</dbReference>
<sequence>MVQRQRALSQARALFNEQGVLPSGLVAEPILRSWRRCAEWGIDMRAARVPEPLTAAELRQARQRNEMLRRVAEPALASLRGAGGIIILTDAQGLVLDCEGDTGFAERARRVALMPGASWGESAAGTNAIGTALAEGRALVVQGAEHYLESNRILTCMAVPVFDGQGRSLGVLDFSCQTALARAGLLEQVRAAADAMEHALFEADFERHERLHLEGGAMLAFDGERLAGANRQARALLGLDSEGIGRLRYADLFDGDPALGAVRTRQGAALRLRASHGRRPPAAPAPAVPPGVHFEPATLAALDRAVRLCDAGLSVLLQGETGAGKEMFARALHARSRRARGPFVAINCAALPESLIESELFGYEEGAFTGARRQGSKGLLRQAHGGVLFLDEIGDMPLALQARLLRVLQSREVTPLGGGKPVDVDFALVCATHRPLANGQGDAPVRADLYFRIAEYTVALPALRERADLPALVRQMWQAQAGPALPPALADELAAYAWPGNYRQLNAVLRTLRVLAAETGVVERAMLPADVRGSVAAPGDLASVTGGAIDAALAAHGGNVSRAARALGVHRSTLYRRRAH</sequence>
<keyword evidence="4" id="KW-0238">DNA-binding</keyword>
<dbReference type="PROSITE" id="PS00675">
    <property type="entry name" value="SIGMA54_INTERACT_1"/>
    <property type="match status" value="1"/>
</dbReference>
<proteinExistence type="predicted"/>
<keyword evidence="3" id="KW-0805">Transcription regulation</keyword>
<dbReference type="Proteomes" id="UP000216429">
    <property type="component" value="Unassembled WGS sequence"/>
</dbReference>
<dbReference type="GO" id="GO:0006355">
    <property type="term" value="P:regulation of DNA-templated transcription"/>
    <property type="evidence" value="ECO:0007669"/>
    <property type="project" value="InterPro"/>
</dbReference>
<dbReference type="Pfam" id="PF01590">
    <property type="entry name" value="GAF"/>
    <property type="match status" value="1"/>
</dbReference>
<dbReference type="Gene3D" id="1.10.10.60">
    <property type="entry name" value="Homeodomain-like"/>
    <property type="match status" value="1"/>
</dbReference>
<dbReference type="InterPro" id="IPR009057">
    <property type="entry name" value="Homeodomain-like_sf"/>
</dbReference>
<comment type="caution">
    <text evidence="7">The sequence shown here is derived from an EMBL/GenBank/DDBJ whole genome shotgun (WGS) entry which is preliminary data.</text>
</comment>
<dbReference type="CDD" id="cd00009">
    <property type="entry name" value="AAA"/>
    <property type="match status" value="1"/>
</dbReference>
<evidence type="ECO:0000313" key="8">
    <source>
        <dbReference type="Proteomes" id="UP000216429"/>
    </source>
</evidence>
<dbReference type="GO" id="GO:0043565">
    <property type="term" value="F:sequence-specific DNA binding"/>
    <property type="evidence" value="ECO:0007669"/>
    <property type="project" value="InterPro"/>
</dbReference>
<dbReference type="OrthoDB" id="9761705at2"/>
<evidence type="ECO:0000256" key="1">
    <source>
        <dbReference type="ARBA" id="ARBA00022741"/>
    </source>
</evidence>
<evidence type="ECO:0000313" key="7">
    <source>
        <dbReference type="EMBL" id="OZI77873.1"/>
    </source>
</evidence>
<dbReference type="Pfam" id="PF02954">
    <property type="entry name" value="HTH_8"/>
    <property type="match status" value="1"/>
</dbReference>
<name>A0A261VX53_9BORD</name>
<dbReference type="InterPro" id="IPR002078">
    <property type="entry name" value="Sigma_54_int"/>
</dbReference>
<dbReference type="Gene3D" id="3.40.50.300">
    <property type="entry name" value="P-loop containing nucleotide triphosphate hydrolases"/>
    <property type="match status" value="1"/>
</dbReference>
<keyword evidence="1" id="KW-0547">Nucleotide-binding</keyword>
<dbReference type="Gene3D" id="3.30.450.40">
    <property type="match status" value="1"/>
</dbReference>
<reference evidence="8" key="1">
    <citation type="submission" date="2017-05" db="EMBL/GenBank/DDBJ databases">
        <title>Complete and WGS of Bordetella genogroups.</title>
        <authorList>
            <person name="Spilker T."/>
            <person name="Lipuma J."/>
        </authorList>
    </citation>
    <scope>NUCLEOTIDE SEQUENCE [LARGE SCALE GENOMIC DNA]</scope>
    <source>
        <strain evidence="8">AU6712</strain>
    </source>
</reference>
<accession>A0A261VX53</accession>
<dbReference type="InterPro" id="IPR002197">
    <property type="entry name" value="HTH_Fis"/>
</dbReference>
<dbReference type="SMART" id="SM00382">
    <property type="entry name" value="AAA"/>
    <property type="match status" value="1"/>
</dbReference>
<keyword evidence="2" id="KW-0067">ATP-binding</keyword>
<dbReference type="SUPFAM" id="SSF55781">
    <property type="entry name" value="GAF domain-like"/>
    <property type="match status" value="1"/>
</dbReference>
<dbReference type="InterPro" id="IPR029016">
    <property type="entry name" value="GAF-like_dom_sf"/>
</dbReference>
<dbReference type="InterPro" id="IPR003018">
    <property type="entry name" value="GAF"/>
</dbReference>
<protein>
    <submittedName>
        <fullName evidence="7">Sigma-54-dependent Fis family transcriptional regulator</fullName>
    </submittedName>
</protein>
<dbReference type="InterPro" id="IPR003593">
    <property type="entry name" value="AAA+_ATPase"/>
</dbReference>
<dbReference type="InterPro" id="IPR027417">
    <property type="entry name" value="P-loop_NTPase"/>
</dbReference>
<dbReference type="PROSITE" id="PS50045">
    <property type="entry name" value="SIGMA54_INTERACT_4"/>
    <property type="match status" value="1"/>
</dbReference>
<dbReference type="SUPFAM" id="SSF46689">
    <property type="entry name" value="Homeodomain-like"/>
    <property type="match status" value="1"/>
</dbReference>
<evidence type="ECO:0000256" key="3">
    <source>
        <dbReference type="ARBA" id="ARBA00023015"/>
    </source>
</evidence>
<dbReference type="FunFam" id="3.40.50.300:FF:000006">
    <property type="entry name" value="DNA-binding transcriptional regulator NtrC"/>
    <property type="match status" value="1"/>
</dbReference>
<dbReference type="Gene3D" id="1.10.8.60">
    <property type="match status" value="1"/>
</dbReference>
<evidence type="ECO:0000256" key="2">
    <source>
        <dbReference type="ARBA" id="ARBA00022840"/>
    </source>
</evidence>